<evidence type="ECO:0000256" key="6">
    <source>
        <dbReference type="ARBA" id="ARBA00023136"/>
    </source>
</evidence>
<feature type="transmembrane region" description="Helical" evidence="7">
    <location>
        <begin position="44"/>
        <end position="61"/>
    </location>
</feature>
<dbReference type="Pfam" id="PF01478">
    <property type="entry name" value="Peptidase_A24"/>
    <property type="match status" value="1"/>
</dbReference>
<comment type="subcellular location">
    <subcellularLocation>
        <location evidence="1">Cell membrane</location>
        <topology evidence="1">Multi-pass membrane protein</topology>
    </subcellularLocation>
</comment>
<dbReference type="GO" id="GO:0005886">
    <property type="term" value="C:plasma membrane"/>
    <property type="evidence" value="ECO:0007669"/>
    <property type="project" value="UniProtKB-SubCell"/>
</dbReference>
<evidence type="ECO:0000259" key="8">
    <source>
        <dbReference type="Pfam" id="PF01478"/>
    </source>
</evidence>
<sequence length="250" mass="27694">MIPAFFGFLIGTILGSLVKALADRSLREETFSGRSYCPKCKKSLVWFDLIPILSYFVLGGKCRYCKSRIGIEYPLVEIGMGILTGLLFFLNPIISPSLIFHVFFITILGIIFLTDLKEMLIPDSIILPSIGISLIYLMIFDNYFLDSLLTGLVIAGFFLILIIITRGKGMGGGDVKLGMFLGLGLGFPNGILALMLSFFSGAIFAVALIILKKKKFGQVIPFGPFLVLASLISLFWGTNILNWYLRFPNF</sequence>
<dbReference type="PANTHER" id="PTHR30487:SF0">
    <property type="entry name" value="PREPILIN LEADER PEPTIDASE_N-METHYLTRANSFERASE-RELATED"/>
    <property type="match status" value="1"/>
</dbReference>
<dbReference type="InterPro" id="IPR050882">
    <property type="entry name" value="Prepilin_peptidase/N-MTase"/>
</dbReference>
<keyword evidence="3" id="KW-1003">Cell membrane</keyword>
<proteinExistence type="inferred from homology"/>
<keyword evidence="6 7" id="KW-0472">Membrane</keyword>
<dbReference type="InterPro" id="IPR000045">
    <property type="entry name" value="Prepilin_IV_endopep_pep"/>
</dbReference>
<dbReference type="PANTHER" id="PTHR30487">
    <property type="entry name" value="TYPE 4 PREPILIN-LIKE PROTEINS LEADER PEPTIDE-PROCESSING ENZYME"/>
    <property type="match status" value="1"/>
</dbReference>
<name>A0A1F5JQ22_9BACT</name>
<feature type="transmembrane region" description="Helical" evidence="7">
    <location>
        <begin position="177"/>
        <end position="210"/>
    </location>
</feature>
<dbReference type="AlphaFoldDB" id="A0A1F5JQ22"/>
<feature type="transmembrane region" description="Helical" evidence="7">
    <location>
        <begin position="145"/>
        <end position="165"/>
    </location>
</feature>
<evidence type="ECO:0000259" key="9">
    <source>
        <dbReference type="Pfam" id="PF06750"/>
    </source>
</evidence>
<feature type="domain" description="Prepilin peptidase A24 N-terminal" evidence="9">
    <location>
        <begin position="9"/>
        <end position="88"/>
    </location>
</feature>
<evidence type="ECO:0000256" key="7">
    <source>
        <dbReference type="SAM" id="Phobius"/>
    </source>
</evidence>
<feature type="transmembrane region" description="Helical" evidence="7">
    <location>
        <begin position="96"/>
        <end position="113"/>
    </location>
</feature>
<keyword evidence="4 7" id="KW-0812">Transmembrane</keyword>
<keyword evidence="5 7" id="KW-1133">Transmembrane helix</keyword>
<accession>A0A1F5JQ22</accession>
<evidence type="ECO:0000313" key="11">
    <source>
        <dbReference type="Proteomes" id="UP000176902"/>
    </source>
</evidence>
<reference evidence="10 11" key="1">
    <citation type="journal article" date="2016" name="Nat. Commun.">
        <title>Thousands of microbial genomes shed light on interconnected biogeochemical processes in an aquifer system.</title>
        <authorList>
            <person name="Anantharaman K."/>
            <person name="Brown C.T."/>
            <person name="Hug L.A."/>
            <person name="Sharon I."/>
            <person name="Castelle C.J."/>
            <person name="Probst A.J."/>
            <person name="Thomas B.C."/>
            <person name="Singh A."/>
            <person name="Wilkins M.J."/>
            <person name="Karaoz U."/>
            <person name="Brodie E.L."/>
            <person name="Williams K.H."/>
            <person name="Hubbard S.S."/>
            <person name="Banfield J.F."/>
        </authorList>
    </citation>
    <scope>NUCLEOTIDE SEQUENCE [LARGE SCALE GENOMIC DNA]</scope>
</reference>
<dbReference type="Proteomes" id="UP000176902">
    <property type="component" value="Unassembled WGS sequence"/>
</dbReference>
<evidence type="ECO:0000256" key="3">
    <source>
        <dbReference type="ARBA" id="ARBA00022475"/>
    </source>
</evidence>
<gene>
    <name evidence="10" type="ORF">A3C59_03150</name>
</gene>
<feature type="transmembrane region" description="Helical" evidence="7">
    <location>
        <begin position="222"/>
        <end position="245"/>
    </location>
</feature>
<dbReference type="EMBL" id="MFCV01000044">
    <property type="protein sequence ID" value="OGE30686.1"/>
    <property type="molecule type" value="Genomic_DNA"/>
</dbReference>
<dbReference type="STRING" id="1797768.A3C59_03150"/>
<dbReference type="InterPro" id="IPR010627">
    <property type="entry name" value="Prepilin_pept_A24_N"/>
</dbReference>
<comment type="similarity">
    <text evidence="2">Belongs to the peptidase A24 family.</text>
</comment>
<feature type="domain" description="Prepilin type IV endopeptidase peptidase" evidence="8">
    <location>
        <begin position="103"/>
        <end position="206"/>
    </location>
</feature>
<evidence type="ECO:0000256" key="4">
    <source>
        <dbReference type="ARBA" id="ARBA00022692"/>
    </source>
</evidence>
<feature type="transmembrane region" description="Helical" evidence="7">
    <location>
        <begin position="120"/>
        <end position="139"/>
    </location>
</feature>
<organism evidence="10 11">
    <name type="scientific">Candidatus Daviesbacteria bacterium RIFCSPHIGHO2_02_FULL_36_13</name>
    <dbReference type="NCBI Taxonomy" id="1797768"/>
    <lineage>
        <taxon>Bacteria</taxon>
        <taxon>Candidatus Daviesiibacteriota</taxon>
    </lineage>
</organism>
<evidence type="ECO:0000256" key="2">
    <source>
        <dbReference type="ARBA" id="ARBA00005801"/>
    </source>
</evidence>
<comment type="caution">
    <text evidence="10">The sequence shown here is derived from an EMBL/GenBank/DDBJ whole genome shotgun (WGS) entry which is preliminary data.</text>
</comment>
<evidence type="ECO:0000256" key="5">
    <source>
        <dbReference type="ARBA" id="ARBA00022989"/>
    </source>
</evidence>
<protein>
    <recommendedName>
        <fullName evidence="12">Prepilin peptidase</fullName>
    </recommendedName>
</protein>
<dbReference type="GO" id="GO:0004190">
    <property type="term" value="F:aspartic-type endopeptidase activity"/>
    <property type="evidence" value="ECO:0007669"/>
    <property type="project" value="InterPro"/>
</dbReference>
<dbReference type="Pfam" id="PF06750">
    <property type="entry name" value="A24_N_bact"/>
    <property type="match status" value="1"/>
</dbReference>
<evidence type="ECO:0000313" key="10">
    <source>
        <dbReference type="EMBL" id="OGE30686.1"/>
    </source>
</evidence>
<dbReference type="GO" id="GO:0006465">
    <property type="term" value="P:signal peptide processing"/>
    <property type="evidence" value="ECO:0007669"/>
    <property type="project" value="TreeGrafter"/>
</dbReference>
<dbReference type="Gene3D" id="1.20.120.1220">
    <property type="match status" value="1"/>
</dbReference>
<evidence type="ECO:0008006" key="12">
    <source>
        <dbReference type="Google" id="ProtNLM"/>
    </source>
</evidence>
<feature type="transmembrane region" description="Helical" evidence="7">
    <location>
        <begin position="73"/>
        <end position="90"/>
    </location>
</feature>
<evidence type="ECO:0000256" key="1">
    <source>
        <dbReference type="ARBA" id="ARBA00004651"/>
    </source>
</evidence>